<organism evidence="2">
    <name type="scientific">Sesamum latifolium</name>
    <dbReference type="NCBI Taxonomy" id="2727402"/>
    <lineage>
        <taxon>Eukaryota</taxon>
        <taxon>Viridiplantae</taxon>
        <taxon>Streptophyta</taxon>
        <taxon>Embryophyta</taxon>
        <taxon>Tracheophyta</taxon>
        <taxon>Spermatophyta</taxon>
        <taxon>Magnoliopsida</taxon>
        <taxon>eudicotyledons</taxon>
        <taxon>Gunneridae</taxon>
        <taxon>Pentapetalae</taxon>
        <taxon>asterids</taxon>
        <taxon>lamiids</taxon>
        <taxon>Lamiales</taxon>
        <taxon>Pedaliaceae</taxon>
        <taxon>Sesamum</taxon>
    </lineage>
</organism>
<dbReference type="EMBL" id="JACGWN010000014">
    <property type="protein sequence ID" value="KAL0407109.1"/>
    <property type="molecule type" value="Genomic_DNA"/>
</dbReference>
<keyword evidence="2" id="KW-0808">Transferase</keyword>
<keyword evidence="2" id="KW-0418">Kinase</keyword>
<keyword evidence="2" id="KW-0675">Receptor</keyword>
<accession>A0AAW2TR60</accession>
<feature type="compositionally biased region" description="Basic and acidic residues" evidence="1">
    <location>
        <begin position="101"/>
        <end position="110"/>
    </location>
</feature>
<reference evidence="2" key="2">
    <citation type="journal article" date="2024" name="Plant">
        <title>Genomic evolution and insights into agronomic trait innovations of Sesamum species.</title>
        <authorList>
            <person name="Miao H."/>
            <person name="Wang L."/>
            <person name="Qu L."/>
            <person name="Liu H."/>
            <person name="Sun Y."/>
            <person name="Le M."/>
            <person name="Wang Q."/>
            <person name="Wei S."/>
            <person name="Zheng Y."/>
            <person name="Lin W."/>
            <person name="Duan Y."/>
            <person name="Cao H."/>
            <person name="Xiong S."/>
            <person name="Wang X."/>
            <person name="Wei L."/>
            <person name="Li C."/>
            <person name="Ma Q."/>
            <person name="Ju M."/>
            <person name="Zhao R."/>
            <person name="Li G."/>
            <person name="Mu C."/>
            <person name="Tian Q."/>
            <person name="Mei H."/>
            <person name="Zhang T."/>
            <person name="Gao T."/>
            <person name="Zhang H."/>
        </authorList>
    </citation>
    <scope>NUCLEOTIDE SEQUENCE</scope>
    <source>
        <strain evidence="2">KEN1</strain>
    </source>
</reference>
<proteinExistence type="predicted"/>
<evidence type="ECO:0000313" key="2">
    <source>
        <dbReference type="EMBL" id="KAL0407109.1"/>
    </source>
</evidence>
<evidence type="ECO:0000256" key="1">
    <source>
        <dbReference type="SAM" id="MobiDB-lite"/>
    </source>
</evidence>
<dbReference type="AlphaFoldDB" id="A0AAW2TR60"/>
<dbReference type="GO" id="GO:0016301">
    <property type="term" value="F:kinase activity"/>
    <property type="evidence" value="ECO:0007669"/>
    <property type="project" value="UniProtKB-KW"/>
</dbReference>
<gene>
    <name evidence="2" type="ORF">Slati_4024800</name>
</gene>
<comment type="caution">
    <text evidence="2">The sequence shown here is derived from an EMBL/GenBank/DDBJ whole genome shotgun (WGS) entry which is preliminary data.</text>
</comment>
<protein>
    <submittedName>
        <fullName evidence="2">LRR receptor-like serine/threonine-protein kinase</fullName>
    </submittedName>
</protein>
<name>A0AAW2TR60_9LAMI</name>
<sequence length="110" mass="11528">MHASIPSLTALNVRVVAMLTGDIEVPSVTSRPGYLTDWKFTDATTFASDADSSTSQADIGYMNSTTSATMTSDVSYMNSGTSASMTPDGAHSSPHNPAKPMLHDIIGDGR</sequence>
<reference evidence="2" key="1">
    <citation type="submission" date="2020-06" db="EMBL/GenBank/DDBJ databases">
        <authorList>
            <person name="Li T."/>
            <person name="Hu X."/>
            <person name="Zhang T."/>
            <person name="Song X."/>
            <person name="Zhang H."/>
            <person name="Dai N."/>
            <person name="Sheng W."/>
            <person name="Hou X."/>
            <person name="Wei L."/>
        </authorList>
    </citation>
    <scope>NUCLEOTIDE SEQUENCE</scope>
    <source>
        <strain evidence="2">KEN1</strain>
        <tissue evidence="2">Leaf</tissue>
    </source>
</reference>
<feature type="region of interest" description="Disordered" evidence="1">
    <location>
        <begin position="79"/>
        <end position="110"/>
    </location>
</feature>